<dbReference type="EC" id="4.2.2.23" evidence="4"/>
<reference evidence="10" key="2">
    <citation type="submission" date="2020-08" db="EMBL/GenBank/DDBJ databases">
        <title>Plant Genome Project.</title>
        <authorList>
            <person name="Zhang R.-G."/>
        </authorList>
    </citation>
    <scope>NUCLEOTIDE SEQUENCE</scope>
    <source>
        <strain evidence="10">Huo1</strain>
        <tissue evidence="10">Leaf</tissue>
    </source>
</reference>
<evidence type="ECO:0000256" key="2">
    <source>
        <dbReference type="ARBA" id="ARBA00004613"/>
    </source>
</evidence>
<keyword evidence="7" id="KW-0456">Lyase</keyword>
<evidence type="ECO:0000256" key="6">
    <source>
        <dbReference type="ARBA" id="ARBA00022729"/>
    </source>
</evidence>
<comment type="catalytic activity">
    <reaction evidence="1">
        <text>Endotype eliminative cleavage of L-alpha-rhamnopyranosyl-(1-&gt;4)-alpha-D-galactopyranosyluronic acid bonds of rhamnogalacturonan I domains in ramified hairy regions of pectin leaving L-rhamnopyranose at the reducing end and 4-deoxy-4,5-unsaturated D-galactopyranosyluronic acid at the non-reducing end.</text>
        <dbReference type="EC" id="4.2.2.23"/>
    </reaction>
</comment>
<dbReference type="PANTHER" id="PTHR32018:SF18">
    <property type="entry name" value="RHAMNOGALACTURONAN ENDOLYASE"/>
    <property type="match status" value="1"/>
</dbReference>
<dbReference type="GO" id="GO:0102210">
    <property type="term" value="F:rhamnogalacturonan endolyase activity"/>
    <property type="evidence" value="ECO:0007669"/>
    <property type="project" value="UniProtKB-EC"/>
</dbReference>
<evidence type="ECO:0000259" key="9">
    <source>
        <dbReference type="Pfam" id="PF14686"/>
    </source>
</evidence>
<dbReference type="InterPro" id="IPR051850">
    <property type="entry name" value="Polysacch_Lyase_4"/>
</dbReference>
<feature type="domain" description="Rhamnogalacturonan lyase" evidence="9">
    <location>
        <begin position="2"/>
        <end position="51"/>
    </location>
</feature>
<dbReference type="Proteomes" id="UP000298416">
    <property type="component" value="Unassembled WGS sequence"/>
</dbReference>
<organism evidence="10">
    <name type="scientific">Salvia splendens</name>
    <name type="common">Scarlet sage</name>
    <dbReference type="NCBI Taxonomy" id="180675"/>
    <lineage>
        <taxon>Eukaryota</taxon>
        <taxon>Viridiplantae</taxon>
        <taxon>Streptophyta</taxon>
        <taxon>Embryophyta</taxon>
        <taxon>Tracheophyta</taxon>
        <taxon>Spermatophyta</taxon>
        <taxon>Magnoliopsida</taxon>
        <taxon>eudicotyledons</taxon>
        <taxon>Gunneridae</taxon>
        <taxon>Pentapetalae</taxon>
        <taxon>asterids</taxon>
        <taxon>lamiids</taxon>
        <taxon>Lamiales</taxon>
        <taxon>Lamiaceae</taxon>
        <taxon>Nepetoideae</taxon>
        <taxon>Mentheae</taxon>
        <taxon>Salviinae</taxon>
        <taxon>Salvia</taxon>
        <taxon>Salvia subgen. Calosphace</taxon>
        <taxon>core Calosphace</taxon>
    </lineage>
</organism>
<evidence type="ECO:0000313" key="11">
    <source>
        <dbReference type="Proteomes" id="UP000298416"/>
    </source>
</evidence>
<reference evidence="10" key="1">
    <citation type="submission" date="2018-01" db="EMBL/GenBank/DDBJ databases">
        <authorList>
            <person name="Mao J.F."/>
        </authorList>
    </citation>
    <scope>NUCLEOTIDE SEQUENCE</scope>
    <source>
        <strain evidence="10">Huo1</strain>
        <tissue evidence="10">Leaf</tissue>
    </source>
</reference>
<dbReference type="InterPro" id="IPR011013">
    <property type="entry name" value="Gal_mutarotase_sf_dom"/>
</dbReference>
<dbReference type="GO" id="GO:0005975">
    <property type="term" value="P:carbohydrate metabolic process"/>
    <property type="evidence" value="ECO:0007669"/>
    <property type="project" value="InterPro"/>
</dbReference>
<keyword evidence="5" id="KW-0964">Secreted</keyword>
<dbReference type="Pfam" id="PF06045">
    <property type="entry name" value="Rhamnogal_lyase"/>
    <property type="match status" value="1"/>
</dbReference>
<feature type="domain" description="Rhamnogalacturonan lyase" evidence="8">
    <location>
        <begin position="55"/>
        <end position="212"/>
    </location>
</feature>
<dbReference type="AlphaFoldDB" id="A0A8X8WSQ0"/>
<dbReference type="SUPFAM" id="SSF49452">
    <property type="entry name" value="Starch-binding domain-like"/>
    <property type="match status" value="2"/>
</dbReference>
<evidence type="ECO:0000256" key="7">
    <source>
        <dbReference type="ARBA" id="ARBA00023239"/>
    </source>
</evidence>
<feature type="domain" description="Rhamnogalacturonan lyase" evidence="8">
    <location>
        <begin position="658"/>
        <end position="845"/>
    </location>
</feature>
<dbReference type="Pfam" id="PF14686">
    <property type="entry name" value="fn3_3"/>
    <property type="match status" value="2"/>
</dbReference>
<dbReference type="InterPro" id="IPR014718">
    <property type="entry name" value="GH-type_carb-bd"/>
</dbReference>
<dbReference type="GO" id="GO:0005576">
    <property type="term" value="C:extracellular region"/>
    <property type="evidence" value="ECO:0007669"/>
    <property type="project" value="UniProtKB-SubCell"/>
</dbReference>
<evidence type="ECO:0000313" key="10">
    <source>
        <dbReference type="EMBL" id="KAG6401145.1"/>
    </source>
</evidence>
<comment type="subcellular location">
    <subcellularLocation>
        <location evidence="2">Secreted</location>
    </subcellularLocation>
</comment>
<accession>A0A8X8WSQ0</accession>
<sequence length="877" mass="100335">MSGYQFWRRTDKNGYYSISGVRSGTYNLYAWVPGVIGDYKHPYDITILPGKLVAFYVPDPNPNLVNKLFVNHAEKYRQYGLWSRYTDLYPRNDLVYTFGVSDYRKHWFFPHVNRNANGQYLPTTWKIAFNAKNVMSRGTYTLQLALASASYAEVQVGVNDRPHFTTGKIGKENVIARHEIHGLYRLFSLKIWGSLLVEGTNTIYLWQLRVCRDTMEKKGVDEDQLRAASTPPVKLHVTDQHVEIDNSIVKITLSNPGGMITCLGYENITNVLEYRLEEGRMRRGYYDIMWRRPDRNESNLDTLDCTSFRVVAATDDQVEVSFTKTWHHFLDGEVPLDIDKRYIVLRGSSGFYSYAILKHRAGWPDLNIGEARIVFKLRQDMFHYMVISDDKQRVMPTSMDRKGCHNLDYREAVLLTNSSNPLLRGEVDDKYQYSCENKDNHVHGWISSNPHIGFWVITPSDEFRAGGPIKQDLTSHATSTSLAVCLFQLNFGVRLRNGERWKKVFGPVFMYLNSDSTNNPNAIWADAKRQAAQETKKWPYDFPLSPDFPHSNQRGAIIGRLFVNDGAITLANLAYLGLAQPGEAGSWQENTKGYQFWTRSDERGKFIIKGVRAGTYNLYAWVPGVIGDYKHHANITIRPGSQVVMGDIMYDPPRNGPTLWEIGIPDRSAAEFYVPNPTPHLVNRLYVNHTEKYRQYGLWNRYTDLYPLHDLIYTVGVSDYRRDWFFAHVNSLREISIAISRRVKGSYVATAWQVVFNARHVQMRGIYTLRVALASANFAEIQVWVNKHKGVGPHFSTGIIGGDNAIARHGIHGLYRLYSVKISGSQLLEGRNTIYFRQARGYLPFLGAMVVNFPSTTCSHAPSRFTIDCVLAMGVIV</sequence>
<comment type="similarity">
    <text evidence="3">Belongs to the polysaccharide lyase 4 family.</text>
</comment>
<dbReference type="CDD" id="cd10316">
    <property type="entry name" value="RGL4_M"/>
    <property type="match status" value="2"/>
</dbReference>
<dbReference type="SUPFAM" id="SSF74650">
    <property type="entry name" value="Galactose mutarotase-like"/>
    <property type="match status" value="1"/>
</dbReference>
<dbReference type="InterPro" id="IPR029411">
    <property type="entry name" value="RG-lyase_III"/>
</dbReference>
<proteinExistence type="inferred from homology"/>
<dbReference type="Gene3D" id="2.60.120.260">
    <property type="entry name" value="Galactose-binding domain-like"/>
    <property type="match status" value="2"/>
</dbReference>
<dbReference type="InterPro" id="IPR008979">
    <property type="entry name" value="Galactose-bd-like_sf"/>
</dbReference>
<name>A0A8X8WSQ0_SALSN</name>
<dbReference type="PANTHER" id="PTHR32018">
    <property type="entry name" value="RHAMNOGALACTURONATE LYASE FAMILY PROTEIN"/>
    <property type="match status" value="1"/>
</dbReference>
<protein>
    <recommendedName>
        <fullName evidence="4">rhamnogalacturonan endolyase</fullName>
        <ecNumber evidence="4">4.2.2.23</ecNumber>
    </recommendedName>
</protein>
<dbReference type="InterPro" id="IPR010325">
    <property type="entry name" value="Rhamnogal_lyase"/>
</dbReference>
<evidence type="ECO:0000256" key="1">
    <source>
        <dbReference type="ARBA" id="ARBA00001324"/>
    </source>
</evidence>
<feature type="domain" description="Rhamnogalacturonan lyase" evidence="9">
    <location>
        <begin position="574"/>
        <end position="642"/>
    </location>
</feature>
<gene>
    <name evidence="10" type="ORF">SASPL_137990</name>
</gene>
<keyword evidence="11" id="KW-1185">Reference proteome</keyword>
<dbReference type="CDD" id="cd10320">
    <property type="entry name" value="RGL4_N"/>
    <property type="match status" value="1"/>
</dbReference>
<dbReference type="Gene3D" id="2.70.98.10">
    <property type="match status" value="1"/>
</dbReference>
<evidence type="ECO:0000259" key="8">
    <source>
        <dbReference type="Pfam" id="PF14683"/>
    </source>
</evidence>
<keyword evidence="6" id="KW-0732">Signal</keyword>
<comment type="caution">
    <text evidence="10">The sequence shown here is derived from an EMBL/GenBank/DDBJ whole genome shotgun (WGS) entry which is preliminary data.</text>
</comment>
<dbReference type="InterPro" id="IPR013784">
    <property type="entry name" value="Carb-bd-like_fold"/>
</dbReference>
<dbReference type="Gene3D" id="2.60.40.1120">
    <property type="entry name" value="Carboxypeptidase-like, regulatory domain"/>
    <property type="match status" value="2"/>
</dbReference>
<dbReference type="GO" id="GO:0030246">
    <property type="term" value="F:carbohydrate binding"/>
    <property type="evidence" value="ECO:0007669"/>
    <property type="project" value="InterPro"/>
</dbReference>
<dbReference type="EMBL" id="PNBA02000014">
    <property type="protein sequence ID" value="KAG6401145.1"/>
    <property type="molecule type" value="Genomic_DNA"/>
</dbReference>
<evidence type="ECO:0000256" key="3">
    <source>
        <dbReference type="ARBA" id="ARBA00010418"/>
    </source>
</evidence>
<evidence type="ECO:0000256" key="4">
    <source>
        <dbReference type="ARBA" id="ARBA00012437"/>
    </source>
</evidence>
<evidence type="ECO:0000256" key="5">
    <source>
        <dbReference type="ARBA" id="ARBA00022525"/>
    </source>
</evidence>
<dbReference type="Pfam" id="PF14683">
    <property type="entry name" value="CBM-like"/>
    <property type="match status" value="2"/>
</dbReference>
<dbReference type="SUPFAM" id="SSF49785">
    <property type="entry name" value="Galactose-binding domain-like"/>
    <property type="match status" value="2"/>
</dbReference>
<dbReference type="CDD" id="cd10317">
    <property type="entry name" value="RGL4_C"/>
    <property type="match status" value="1"/>
</dbReference>
<dbReference type="InterPro" id="IPR029413">
    <property type="entry name" value="RG-lyase_II"/>
</dbReference>